<dbReference type="AlphaFoldDB" id="A0A383WFQ7"/>
<dbReference type="InterPro" id="IPR011641">
    <property type="entry name" value="Tyr-kin_ephrin_A/B_rcpt-like"/>
</dbReference>
<dbReference type="Proteomes" id="UP000256970">
    <property type="component" value="Unassembled WGS sequence"/>
</dbReference>
<evidence type="ECO:0000259" key="3">
    <source>
        <dbReference type="Pfam" id="PF07699"/>
    </source>
</evidence>
<keyword evidence="2" id="KW-0732">Signal</keyword>
<feature type="signal peptide" evidence="2">
    <location>
        <begin position="1"/>
        <end position="28"/>
    </location>
</feature>
<gene>
    <name evidence="4" type="ORF">BQ4739_LOCUS16552</name>
</gene>
<dbReference type="EMBL" id="FNXT01001250">
    <property type="protein sequence ID" value="SZX76190.1"/>
    <property type="molecule type" value="Genomic_DNA"/>
</dbReference>
<evidence type="ECO:0000313" key="4">
    <source>
        <dbReference type="EMBL" id="SZX76190.1"/>
    </source>
</evidence>
<evidence type="ECO:0000313" key="5">
    <source>
        <dbReference type="Proteomes" id="UP000256970"/>
    </source>
</evidence>
<feature type="region of interest" description="Disordered" evidence="1">
    <location>
        <begin position="36"/>
        <end position="58"/>
    </location>
</feature>
<reference evidence="4 5" key="1">
    <citation type="submission" date="2016-10" db="EMBL/GenBank/DDBJ databases">
        <authorList>
            <person name="Cai Z."/>
        </authorList>
    </citation>
    <scope>NUCLEOTIDE SEQUENCE [LARGE SCALE GENOMIC DNA]</scope>
</reference>
<feature type="domain" description="Tyrosine-protein kinase ephrin type A/B receptor-like" evidence="3">
    <location>
        <begin position="160"/>
        <end position="202"/>
    </location>
</feature>
<accession>A0A383WFQ7</accession>
<name>A0A383WFQ7_TETOB</name>
<dbReference type="Gene3D" id="2.10.50.10">
    <property type="entry name" value="Tumor Necrosis Factor Receptor, subunit A, domain 2"/>
    <property type="match status" value="1"/>
</dbReference>
<keyword evidence="5" id="KW-1185">Reference proteome</keyword>
<evidence type="ECO:0000256" key="1">
    <source>
        <dbReference type="SAM" id="MobiDB-lite"/>
    </source>
</evidence>
<proteinExistence type="predicted"/>
<evidence type="ECO:0000256" key="2">
    <source>
        <dbReference type="SAM" id="SignalP"/>
    </source>
</evidence>
<organism evidence="4 5">
    <name type="scientific">Tetradesmus obliquus</name>
    <name type="common">Green alga</name>
    <name type="synonym">Acutodesmus obliquus</name>
    <dbReference type="NCBI Taxonomy" id="3088"/>
    <lineage>
        <taxon>Eukaryota</taxon>
        <taxon>Viridiplantae</taxon>
        <taxon>Chlorophyta</taxon>
        <taxon>core chlorophytes</taxon>
        <taxon>Chlorophyceae</taxon>
        <taxon>CS clade</taxon>
        <taxon>Sphaeropleales</taxon>
        <taxon>Scenedesmaceae</taxon>
        <taxon>Tetradesmus</taxon>
    </lineage>
</organism>
<feature type="chain" id="PRO_5016855240" description="Tyrosine-protein kinase ephrin type A/B receptor-like domain-containing protein" evidence="2">
    <location>
        <begin position="29"/>
        <end position="564"/>
    </location>
</feature>
<dbReference type="Pfam" id="PF07699">
    <property type="entry name" value="Ephrin_rec_like"/>
    <property type="match status" value="1"/>
</dbReference>
<protein>
    <recommendedName>
        <fullName evidence="3">Tyrosine-protein kinase ephrin type A/B receptor-like domain-containing protein</fullName>
    </recommendedName>
</protein>
<dbReference type="SMART" id="SM01411">
    <property type="entry name" value="Ephrin_rec_like"/>
    <property type="match status" value="2"/>
</dbReference>
<sequence>MMPATSLSRGPQWRQLLLLAVVLSVAWPEPSLPVAQASRDLQSSTPSPSPPTKRDTADLCDVSNLPPGVNASAFTTQCAANCLVCEAGGTRARRRCVCCRAGHQASRASNATCAACPVGSFKPEPGLSQRYSPCSSMGMTTTSSGSTACNACKPGHAGPLPCTACPADTWSPGGTVAANINCTACPPGSSSPKRGSTSPDDCIAAFCVVKPLSECGAAVKDGCGGICELKCASASQCMFGTQTFVEIGVCVPTPEPSSSGAPTSACSINAVKRLAWSKPVGSCEPTQAGSCRNPGTCNPATGLCVGTTNKADGTVCPTGSCLGGTCTDLCVTNKVNCAAQAGSCRIAGTCNPATGLCAFTNKTDSTICSIGSCLGGTCTDLCVANNVNCVAQAGTCRNPGTSNPATGLCVGTTNKEDETICPIGSCLGGTCTDLCVANNVDCAAQAGSCRIAGTCNPAIGLCVGTTDNEDGTTCPEGICLRGACTDLCAAVDCAAQAGSCRIAGACNSATGQCPAATDKADGTTCLAGGSCVQGNCRVDCQGSYGAWSACSQTCGEQLPTQQVV</sequence>